<protein>
    <submittedName>
        <fullName evidence="1">Uncharacterized protein</fullName>
    </submittedName>
</protein>
<dbReference type="AlphaFoldDB" id="A0A5C3L5D0"/>
<dbReference type="Proteomes" id="UP000307440">
    <property type="component" value="Unassembled WGS sequence"/>
</dbReference>
<accession>A0A5C3L5D0</accession>
<organism evidence="1 2">
    <name type="scientific">Coprinopsis marcescibilis</name>
    <name type="common">Agaric fungus</name>
    <name type="synonym">Psathyrella marcescibilis</name>
    <dbReference type="NCBI Taxonomy" id="230819"/>
    <lineage>
        <taxon>Eukaryota</taxon>
        <taxon>Fungi</taxon>
        <taxon>Dikarya</taxon>
        <taxon>Basidiomycota</taxon>
        <taxon>Agaricomycotina</taxon>
        <taxon>Agaricomycetes</taxon>
        <taxon>Agaricomycetidae</taxon>
        <taxon>Agaricales</taxon>
        <taxon>Agaricineae</taxon>
        <taxon>Psathyrellaceae</taxon>
        <taxon>Coprinopsis</taxon>
    </lineage>
</organism>
<keyword evidence="2" id="KW-1185">Reference proteome</keyword>
<dbReference type="EMBL" id="ML210160">
    <property type="protein sequence ID" value="TFK27918.1"/>
    <property type="molecule type" value="Genomic_DNA"/>
</dbReference>
<gene>
    <name evidence="1" type="ORF">FA15DRAFT_701516</name>
</gene>
<name>A0A5C3L5D0_COPMA</name>
<reference evidence="1 2" key="1">
    <citation type="journal article" date="2019" name="Nat. Ecol. Evol.">
        <title>Megaphylogeny resolves global patterns of mushroom evolution.</title>
        <authorList>
            <person name="Varga T."/>
            <person name="Krizsan K."/>
            <person name="Foldi C."/>
            <person name="Dima B."/>
            <person name="Sanchez-Garcia M."/>
            <person name="Sanchez-Ramirez S."/>
            <person name="Szollosi G.J."/>
            <person name="Szarkandi J.G."/>
            <person name="Papp V."/>
            <person name="Albert L."/>
            <person name="Andreopoulos W."/>
            <person name="Angelini C."/>
            <person name="Antonin V."/>
            <person name="Barry K.W."/>
            <person name="Bougher N.L."/>
            <person name="Buchanan P."/>
            <person name="Buyck B."/>
            <person name="Bense V."/>
            <person name="Catcheside P."/>
            <person name="Chovatia M."/>
            <person name="Cooper J."/>
            <person name="Damon W."/>
            <person name="Desjardin D."/>
            <person name="Finy P."/>
            <person name="Geml J."/>
            <person name="Haridas S."/>
            <person name="Hughes K."/>
            <person name="Justo A."/>
            <person name="Karasinski D."/>
            <person name="Kautmanova I."/>
            <person name="Kiss B."/>
            <person name="Kocsube S."/>
            <person name="Kotiranta H."/>
            <person name="LaButti K.M."/>
            <person name="Lechner B.E."/>
            <person name="Liimatainen K."/>
            <person name="Lipzen A."/>
            <person name="Lukacs Z."/>
            <person name="Mihaltcheva S."/>
            <person name="Morgado L.N."/>
            <person name="Niskanen T."/>
            <person name="Noordeloos M.E."/>
            <person name="Ohm R.A."/>
            <person name="Ortiz-Santana B."/>
            <person name="Ovrebo C."/>
            <person name="Racz N."/>
            <person name="Riley R."/>
            <person name="Savchenko A."/>
            <person name="Shiryaev A."/>
            <person name="Soop K."/>
            <person name="Spirin V."/>
            <person name="Szebenyi C."/>
            <person name="Tomsovsky M."/>
            <person name="Tulloss R.E."/>
            <person name="Uehling J."/>
            <person name="Grigoriev I.V."/>
            <person name="Vagvolgyi C."/>
            <person name="Papp T."/>
            <person name="Martin F.M."/>
            <person name="Miettinen O."/>
            <person name="Hibbett D.S."/>
            <person name="Nagy L.G."/>
        </authorList>
    </citation>
    <scope>NUCLEOTIDE SEQUENCE [LARGE SCALE GENOMIC DNA]</scope>
    <source>
        <strain evidence="1 2">CBS 121175</strain>
    </source>
</reference>
<evidence type="ECO:0000313" key="1">
    <source>
        <dbReference type="EMBL" id="TFK27918.1"/>
    </source>
</evidence>
<evidence type="ECO:0000313" key="2">
    <source>
        <dbReference type="Proteomes" id="UP000307440"/>
    </source>
</evidence>
<sequence>MCPNGTSHWQGASYSGTIAPDILCSFNNQTFYGSKPMMVGPLFDIRIIFNASSVINRRIAWYDIEPTQTVAFATDDDGFNGYVIATARTKLWVKGSPVVYNDGSGSAYLIIKYSPKLQKRTITEWHEVNTSKLPQLPMD</sequence>
<proteinExistence type="predicted"/>